<dbReference type="InterPro" id="IPR043017">
    <property type="entry name" value="WIYLD_dom_sf"/>
</dbReference>
<keyword evidence="3" id="KW-1185">Reference proteome</keyword>
<comment type="caution">
    <text evidence="2">The sequence shown here is derived from an EMBL/GenBank/DDBJ whole genome shotgun (WGS) entry which is preliminary data.</text>
</comment>
<dbReference type="EMBL" id="JAYMYR010000011">
    <property type="protein sequence ID" value="KAK7332839.1"/>
    <property type="molecule type" value="Genomic_DNA"/>
</dbReference>
<proteinExistence type="predicted"/>
<evidence type="ECO:0000313" key="3">
    <source>
        <dbReference type="Proteomes" id="UP001374584"/>
    </source>
</evidence>
<gene>
    <name evidence="2" type="ORF">VNO80_29595</name>
</gene>
<accession>A0AAN9QF13</accession>
<sequence>MAPTGRAEKAFSFMMTLGISMEEVKPVLINLLRVYEGNWELIEDDTYRTLVDAYFDFDKDKNLAWLLFFLHNLKVNAVAFFK</sequence>
<dbReference type="PANTHER" id="PTHR46450:SF24">
    <property type="entry name" value="HISTONE-LYSINE N-METHYLTRANSFERASE SUVR4"/>
    <property type="match status" value="1"/>
</dbReference>
<evidence type="ECO:0000259" key="1">
    <source>
        <dbReference type="Pfam" id="PF10440"/>
    </source>
</evidence>
<evidence type="ECO:0000313" key="2">
    <source>
        <dbReference type="EMBL" id="KAK7332839.1"/>
    </source>
</evidence>
<dbReference type="Proteomes" id="UP001374584">
    <property type="component" value="Unassembled WGS sequence"/>
</dbReference>
<protein>
    <recommendedName>
        <fullName evidence="1">WIYLD domain-containing protein</fullName>
    </recommendedName>
</protein>
<reference evidence="2 3" key="1">
    <citation type="submission" date="2024-01" db="EMBL/GenBank/DDBJ databases">
        <title>The genomes of 5 underutilized Papilionoideae crops provide insights into root nodulation and disease resistanc.</title>
        <authorList>
            <person name="Jiang F."/>
        </authorList>
    </citation>
    <scope>NUCLEOTIDE SEQUENCE [LARGE SCALE GENOMIC DNA]</scope>
    <source>
        <strain evidence="2">JINMINGXINNONG_FW02</strain>
        <tissue evidence="2">Leaves</tissue>
    </source>
</reference>
<organism evidence="2 3">
    <name type="scientific">Phaseolus coccineus</name>
    <name type="common">Scarlet runner bean</name>
    <name type="synonym">Phaseolus multiflorus</name>
    <dbReference type="NCBI Taxonomy" id="3886"/>
    <lineage>
        <taxon>Eukaryota</taxon>
        <taxon>Viridiplantae</taxon>
        <taxon>Streptophyta</taxon>
        <taxon>Embryophyta</taxon>
        <taxon>Tracheophyta</taxon>
        <taxon>Spermatophyta</taxon>
        <taxon>Magnoliopsida</taxon>
        <taxon>eudicotyledons</taxon>
        <taxon>Gunneridae</taxon>
        <taxon>Pentapetalae</taxon>
        <taxon>rosids</taxon>
        <taxon>fabids</taxon>
        <taxon>Fabales</taxon>
        <taxon>Fabaceae</taxon>
        <taxon>Papilionoideae</taxon>
        <taxon>50 kb inversion clade</taxon>
        <taxon>NPAAA clade</taxon>
        <taxon>indigoferoid/millettioid clade</taxon>
        <taxon>Phaseoleae</taxon>
        <taxon>Phaseolus</taxon>
    </lineage>
</organism>
<dbReference type="AlphaFoldDB" id="A0AAN9QF13"/>
<feature type="domain" description="WIYLD" evidence="1">
    <location>
        <begin position="5"/>
        <end position="56"/>
    </location>
</feature>
<dbReference type="InterPro" id="IPR018848">
    <property type="entry name" value="WIYLD_domain"/>
</dbReference>
<dbReference type="PANTHER" id="PTHR46450">
    <property type="entry name" value="INACTIVE HISTONE-LYSINE N-METHYLTRANSFERASE SUVR1-RELATED"/>
    <property type="match status" value="1"/>
</dbReference>
<dbReference type="Pfam" id="PF10440">
    <property type="entry name" value="WIYLD"/>
    <property type="match status" value="1"/>
</dbReference>
<name>A0AAN9QF13_PHACN</name>
<dbReference type="Gene3D" id="1.10.8.850">
    <property type="entry name" value="Histone-lysine N methyltransferase , C-terminal domain-like"/>
    <property type="match status" value="1"/>
</dbReference>